<dbReference type="RefSeq" id="WP_230608395.1">
    <property type="nucleotide sequence ID" value="NZ_JAJNAG010000007.1"/>
</dbReference>
<feature type="domain" description="Major facilitator superfamily (MFS) profile" evidence="9">
    <location>
        <begin position="24"/>
        <end position="433"/>
    </location>
</feature>
<dbReference type="SUPFAM" id="SSF103473">
    <property type="entry name" value="MFS general substrate transporter"/>
    <property type="match status" value="1"/>
</dbReference>
<keyword evidence="5" id="KW-0769">Symport</keyword>
<dbReference type="EMBL" id="JAJNAG010000007">
    <property type="protein sequence ID" value="MCD1125447.1"/>
    <property type="molecule type" value="Genomic_DNA"/>
</dbReference>
<feature type="transmembrane region" description="Helical" evidence="8">
    <location>
        <begin position="289"/>
        <end position="309"/>
    </location>
</feature>
<feature type="transmembrane region" description="Helical" evidence="8">
    <location>
        <begin position="346"/>
        <end position="371"/>
    </location>
</feature>
<dbReference type="PROSITE" id="PS50850">
    <property type="entry name" value="MFS"/>
    <property type="match status" value="1"/>
</dbReference>
<evidence type="ECO:0000256" key="1">
    <source>
        <dbReference type="ARBA" id="ARBA00004651"/>
    </source>
</evidence>
<feature type="transmembrane region" description="Helical" evidence="8">
    <location>
        <begin position="161"/>
        <end position="184"/>
    </location>
</feature>
<keyword evidence="2" id="KW-0813">Transport</keyword>
<evidence type="ECO:0000256" key="5">
    <source>
        <dbReference type="ARBA" id="ARBA00022847"/>
    </source>
</evidence>
<evidence type="ECO:0000256" key="6">
    <source>
        <dbReference type="ARBA" id="ARBA00022989"/>
    </source>
</evidence>
<feature type="transmembrane region" description="Helical" evidence="8">
    <location>
        <begin position="97"/>
        <end position="120"/>
    </location>
</feature>
<keyword evidence="7 8" id="KW-0472">Membrane</keyword>
<dbReference type="PANTHER" id="PTHR43528">
    <property type="entry name" value="ALPHA-KETOGLUTARATE PERMEASE"/>
    <property type="match status" value="1"/>
</dbReference>
<dbReference type="AlphaFoldDB" id="A0A9X1MVD8"/>
<accession>A0A9X1MVD8</accession>
<evidence type="ECO:0000256" key="4">
    <source>
        <dbReference type="ARBA" id="ARBA00022692"/>
    </source>
</evidence>
<organism evidence="10 11">
    <name type="scientific">Limnobaculum eriocheiris</name>
    <dbReference type="NCBI Taxonomy" id="2897391"/>
    <lineage>
        <taxon>Bacteria</taxon>
        <taxon>Pseudomonadati</taxon>
        <taxon>Pseudomonadota</taxon>
        <taxon>Gammaproteobacteria</taxon>
        <taxon>Enterobacterales</taxon>
        <taxon>Budviciaceae</taxon>
        <taxon>Limnobaculum</taxon>
    </lineage>
</organism>
<keyword evidence="11" id="KW-1185">Reference proteome</keyword>
<evidence type="ECO:0000256" key="8">
    <source>
        <dbReference type="SAM" id="Phobius"/>
    </source>
</evidence>
<feature type="transmembrane region" description="Helical" evidence="8">
    <location>
        <begin position="196"/>
        <end position="215"/>
    </location>
</feature>
<sequence>MTASSPTITGQPKARPLNNNDYKTLGLSSLGGTLEFYDFVIFVFFTGTLTQLFFPGDNEFIAQMKTLGIFAAGYLARPLGGIIMAHYGDKIGRKRMFTLSIFLMALPTLVIGLLPTYASIGVMAPILLLLMRILQGAAIGGEMPGAWVFIAEHTPEQRYGLGIGTLTSGITGGILLGSIVAIFIQRSYSTTEINDYAWRIPFILGGVFGFISVYMRKFLQETPIFKEMAEKHALAKELPVKTVIKSHKLACGITAILTWSLSTAVVVTILMTPSVVVEKMYQIDRTISLEANCVATLMLTLGCIFWGWISDKLGTRVCMAASWGGLAITAYHFYSSLHPGIGAGELMFNYGLMGLFVGAIATTPIVGVRAFPPAIRFSGLSFAYNLAYAVFGGLTPMITGAWLQQSSMAPAYYVGIVSLLAVAVAFLPLAYKGWTAKKQPDAIPASPIIAD</sequence>
<feature type="transmembrane region" description="Helical" evidence="8">
    <location>
        <begin position="249"/>
        <end position="269"/>
    </location>
</feature>
<proteinExistence type="predicted"/>
<dbReference type="Pfam" id="PF07690">
    <property type="entry name" value="MFS_1"/>
    <property type="match status" value="1"/>
</dbReference>
<keyword evidence="3" id="KW-1003">Cell membrane</keyword>
<gene>
    <name evidence="10" type="ORF">LPW36_05350</name>
</gene>
<dbReference type="InterPro" id="IPR051084">
    <property type="entry name" value="H+-coupled_symporters"/>
</dbReference>
<dbReference type="FunFam" id="1.20.1250.20:FF:000001">
    <property type="entry name" value="Dicarboxylate MFS transporter"/>
    <property type="match status" value="1"/>
</dbReference>
<feature type="transmembrane region" description="Helical" evidence="8">
    <location>
        <begin position="410"/>
        <end position="431"/>
    </location>
</feature>
<evidence type="ECO:0000313" key="11">
    <source>
        <dbReference type="Proteomes" id="UP001139171"/>
    </source>
</evidence>
<evidence type="ECO:0000256" key="3">
    <source>
        <dbReference type="ARBA" id="ARBA00022475"/>
    </source>
</evidence>
<feature type="transmembrane region" description="Helical" evidence="8">
    <location>
        <begin position="316"/>
        <end position="334"/>
    </location>
</feature>
<evidence type="ECO:0000313" key="10">
    <source>
        <dbReference type="EMBL" id="MCD1125447.1"/>
    </source>
</evidence>
<reference evidence="10" key="1">
    <citation type="submission" date="2021-11" db="EMBL/GenBank/DDBJ databases">
        <title>Jinshanibacter sp. isolated from one year old Eriocheir sinensis.</title>
        <authorList>
            <person name="Li J.-Y."/>
            <person name="He W."/>
            <person name="Gao T.-H."/>
        </authorList>
    </citation>
    <scope>NUCLEOTIDE SEQUENCE</scope>
    <source>
        <strain evidence="10">LJY008</strain>
    </source>
</reference>
<feature type="transmembrane region" description="Helical" evidence="8">
    <location>
        <begin position="126"/>
        <end position="149"/>
    </location>
</feature>
<keyword evidence="6 8" id="KW-1133">Transmembrane helix</keyword>
<evidence type="ECO:0000256" key="7">
    <source>
        <dbReference type="ARBA" id="ARBA00023136"/>
    </source>
</evidence>
<dbReference type="Gene3D" id="1.20.1250.20">
    <property type="entry name" value="MFS general substrate transporter like domains"/>
    <property type="match status" value="2"/>
</dbReference>
<dbReference type="InterPro" id="IPR036259">
    <property type="entry name" value="MFS_trans_sf"/>
</dbReference>
<dbReference type="PANTHER" id="PTHR43528:SF7">
    <property type="entry name" value="MFS TRANSPORTER"/>
    <property type="match status" value="1"/>
</dbReference>
<protein>
    <submittedName>
        <fullName evidence="10">MFS transporter</fullName>
    </submittedName>
</protein>
<evidence type="ECO:0000256" key="2">
    <source>
        <dbReference type="ARBA" id="ARBA00022448"/>
    </source>
</evidence>
<dbReference type="GO" id="GO:0015293">
    <property type="term" value="F:symporter activity"/>
    <property type="evidence" value="ECO:0007669"/>
    <property type="project" value="UniProtKB-KW"/>
</dbReference>
<dbReference type="GO" id="GO:0005886">
    <property type="term" value="C:plasma membrane"/>
    <property type="evidence" value="ECO:0007669"/>
    <property type="project" value="UniProtKB-SubCell"/>
</dbReference>
<feature type="transmembrane region" description="Helical" evidence="8">
    <location>
        <begin position="66"/>
        <end position="85"/>
    </location>
</feature>
<name>A0A9X1MVD8_9GAMM</name>
<feature type="transmembrane region" description="Helical" evidence="8">
    <location>
        <begin position="383"/>
        <end position="404"/>
    </location>
</feature>
<keyword evidence="4 8" id="KW-0812">Transmembrane</keyword>
<evidence type="ECO:0000259" key="9">
    <source>
        <dbReference type="PROSITE" id="PS50850"/>
    </source>
</evidence>
<comment type="subcellular location">
    <subcellularLocation>
        <location evidence="1">Cell membrane</location>
        <topology evidence="1">Multi-pass membrane protein</topology>
    </subcellularLocation>
</comment>
<dbReference type="InterPro" id="IPR011701">
    <property type="entry name" value="MFS"/>
</dbReference>
<comment type="caution">
    <text evidence="10">The sequence shown here is derived from an EMBL/GenBank/DDBJ whole genome shotgun (WGS) entry which is preliminary data.</text>
</comment>
<dbReference type="InterPro" id="IPR020846">
    <property type="entry name" value="MFS_dom"/>
</dbReference>
<dbReference type="Proteomes" id="UP001139171">
    <property type="component" value="Unassembled WGS sequence"/>
</dbReference>